<dbReference type="Proteomes" id="UP000237105">
    <property type="component" value="Unassembled WGS sequence"/>
</dbReference>
<gene>
    <name evidence="1" type="ORF">PanWU01x14_364910</name>
</gene>
<protein>
    <submittedName>
        <fullName evidence="1">Uncharacterized protein</fullName>
    </submittedName>
</protein>
<accession>A0A2P5A659</accession>
<reference evidence="2" key="1">
    <citation type="submission" date="2016-06" db="EMBL/GenBank/DDBJ databases">
        <title>Parallel loss of symbiosis genes in relatives of nitrogen-fixing non-legume Parasponia.</title>
        <authorList>
            <person name="Van Velzen R."/>
            <person name="Holmer R."/>
            <person name="Bu F."/>
            <person name="Rutten L."/>
            <person name="Van Zeijl A."/>
            <person name="Liu W."/>
            <person name="Santuari L."/>
            <person name="Cao Q."/>
            <person name="Sharma T."/>
            <person name="Shen D."/>
            <person name="Roswanjaya Y."/>
            <person name="Wardhani T."/>
            <person name="Kalhor M.S."/>
            <person name="Jansen J."/>
            <person name="Van den Hoogen J."/>
            <person name="Gungor B."/>
            <person name="Hartog M."/>
            <person name="Hontelez J."/>
            <person name="Verver J."/>
            <person name="Yang W.-C."/>
            <person name="Schijlen E."/>
            <person name="Repin R."/>
            <person name="Schilthuizen M."/>
            <person name="Schranz E."/>
            <person name="Heidstra R."/>
            <person name="Miyata K."/>
            <person name="Fedorova E."/>
            <person name="Kohlen W."/>
            <person name="Bisseling T."/>
            <person name="Smit S."/>
            <person name="Geurts R."/>
        </authorList>
    </citation>
    <scope>NUCLEOTIDE SEQUENCE [LARGE SCALE GENOMIC DNA]</scope>
    <source>
        <strain evidence="2">cv. WU1-14</strain>
    </source>
</reference>
<comment type="caution">
    <text evidence="1">The sequence shown here is derived from an EMBL/GenBank/DDBJ whole genome shotgun (WGS) entry which is preliminary data.</text>
</comment>
<keyword evidence="2" id="KW-1185">Reference proteome</keyword>
<sequence>MKRDGDLIVAHDFAEHVHCAARPCNAHCKGRGIPDMLRPLVLREVTYERTILPDPDYLYFGFLLKVIFKVYGANTGVGRFS</sequence>
<evidence type="ECO:0000313" key="1">
    <source>
        <dbReference type="EMBL" id="PON32024.1"/>
    </source>
</evidence>
<organism evidence="1 2">
    <name type="scientific">Parasponia andersonii</name>
    <name type="common">Sponia andersonii</name>
    <dbReference type="NCBI Taxonomy" id="3476"/>
    <lineage>
        <taxon>Eukaryota</taxon>
        <taxon>Viridiplantae</taxon>
        <taxon>Streptophyta</taxon>
        <taxon>Embryophyta</taxon>
        <taxon>Tracheophyta</taxon>
        <taxon>Spermatophyta</taxon>
        <taxon>Magnoliopsida</taxon>
        <taxon>eudicotyledons</taxon>
        <taxon>Gunneridae</taxon>
        <taxon>Pentapetalae</taxon>
        <taxon>rosids</taxon>
        <taxon>fabids</taxon>
        <taxon>Rosales</taxon>
        <taxon>Cannabaceae</taxon>
        <taxon>Parasponia</taxon>
    </lineage>
</organism>
<name>A0A2P5A659_PARAD</name>
<proteinExistence type="predicted"/>
<evidence type="ECO:0000313" key="2">
    <source>
        <dbReference type="Proteomes" id="UP000237105"/>
    </source>
</evidence>
<dbReference type="EMBL" id="JXTB01000879">
    <property type="protein sequence ID" value="PON32024.1"/>
    <property type="molecule type" value="Genomic_DNA"/>
</dbReference>
<dbReference type="AlphaFoldDB" id="A0A2P5A659"/>